<organism evidence="3 4">
    <name type="scientific">Coralloluteibacterium thermophilum</name>
    <dbReference type="NCBI Taxonomy" id="2707049"/>
    <lineage>
        <taxon>Bacteria</taxon>
        <taxon>Pseudomonadati</taxon>
        <taxon>Pseudomonadota</taxon>
        <taxon>Gammaproteobacteria</taxon>
        <taxon>Lysobacterales</taxon>
        <taxon>Lysobacteraceae</taxon>
        <taxon>Coralloluteibacterium</taxon>
    </lineage>
</organism>
<evidence type="ECO:0008006" key="5">
    <source>
        <dbReference type="Google" id="ProtNLM"/>
    </source>
</evidence>
<keyword evidence="2" id="KW-0732">Signal</keyword>
<proteinExistence type="predicted"/>
<gene>
    <name evidence="3" type="ORF">ACFO3Q_08775</name>
</gene>
<dbReference type="RefSeq" id="WP_377004289.1">
    <property type="nucleotide sequence ID" value="NZ_JBHSGG010000024.1"/>
</dbReference>
<accession>A0ABV9NM17</accession>
<name>A0ABV9NM17_9GAMM</name>
<feature type="compositionally biased region" description="Pro residues" evidence="1">
    <location>
        <begin position="23"/>
        <end position="41"/>
    </location>
</feature>
<comment type="caution">
    <text evidence="3">The sequence shown here is derived from an EMBL/GenBank/DDBJ whole genome shotgun (WGS) entry which is preliminary data.</text>
</comment>
<feature type="region of interest" description="Disordered" evidence="1">
    <location>
        <begin position="20"/>
        <end position="116"/>
    </location>
</feature>
<evidence type="ECO:0000313" key="3">
    <source>
        <dbReference type="EMBL" id="MFC4728261.1"/>
    </source>
</evidence>
<evidence type="ECO:0000256" key="2">
    <source>
        <dbReference type="SAM" id="SignalP"/>
    </source>
</evidence>
<reference evidence="4" key="1">
    <citation type="journal article" date="2019" name="Int. J. Syst. Evol. Microbiol.">
        <title>The Global Catalogue of Microorganisms (GCM) 10K type strain sequencing project: providing services to taxonomists for standard genome sequencing and annotation.</title>
        <authorList>
            <consortium name="The Broad Institute Genomics Platform"/>
            <consortium name="The Broad Institute Genome Sequencing Center for Infectious Disease"/>
            <person name="Wu L."/>
            <person name="Ma J."/>
        </authorList>
    </citation>
    <scope>NUCLEOTIDE SEQUENCE [LARGE SCALE GENOMIC DNA]</scope>
    <source>
        <strain evidence="4">CGMCC 1.13574</strain>
    </source>
</reference>
<protein>
    <recommendedName>
        <fullName evidence="5">UrcA family protein</fullName>
    </recommendedName>
</protein>
<dbReference type="Proteomes" id="UP001595892">
    <property type="component" value="Unassembled WGS sequence"/>
</dbReference>
<evidence type="ECO:0000313" key="4">
    <source>
        <dbReference type="Proteomes" id="UP001595892"/>
    </source>
</evidence>
<feature type="chain" id="PRO_5047500418" description="UrcA family protein" evidence="2">
    <location>
        <begin position="20"/>
        <end position="129"/>
    </location>
</feature>
<dbReference type="EMBL" id="JBHSGG010000024">
    <property type="protein sequence ID" value="MFC4728261.1"/>
    <property type="molecule type" value="Genomic_DNA"/>
</dbReference>
<sequence length="129" mass="13924">MNRLSILLICSAFAAPALAQAPEPAPPAGPAPPVLPVPETPEPVEDFGDGPVHADPVDRESAALHRDCVEETGTRIRDTSRAARADDPRQARDCARPGRAYSREDIERTGETDLGRALERLDPAIRRGR</sequence>
<evidence type="ECO:0000256" key="1">
    <source>
        <dbReference type="SAM" id="MobiDB-lite"/>
    </source>
</evidence>
<keyword evidence="4" id="KW-1185">Reference proteome</keyword>
<feature type="compositionally biased region" description="Basic and acidic residues" evidence="1">
    <location>
        <begin position="55"/>
        <end position="116"/>
    </location>
</feature>
<feature type="signal peptide" evidence="2">
    <location>
        <begin position="1"/>
        <end position="19"/>
    </location>
</feature>